<organism evidence="1">
    <name type="scientific">Oryza sativa</name>
    <name type="common">Rice</name>
    <dbReference type="NCBI Taxonomy" id="4530"/>
    <lineage>
        <taxon>Eukaryota</taxon>
        <taxon>Viridiplantae</taxon>
        <taxon>Streptophyta</taxon>
        <taxon>Embryophyta</taxon>
        <taxon>Tracheophyta</taxon>
        <taxon>Spermatophyta</taxon>
        <taxon>Magnoliopsida</taxon>
        <taxon>Liliopsida</taxon>
        <taxon>Poales</taxon>
        <taxon>Poaceae</taxon>
        <taxon>BOP clade</taxon>
        <taxon>Oryzoideae</taxon>
        <taxon>Oryzeae</taxon>
        <taxon>Oryzinae</taxon>
        <taxon>Oryza</taxon>
    </lineage>
</organism>
<reference evidence="1" key="1">
    <citation type="journal article" date="2002" name="Nature">
        <title>Sequence and analysis of rice chromosome 4.</title>
        <authorList>
            <person name="Feng Q."/>
            <person name="Zhang Y."/>
            <person name="Hao P."/>
            <person name="Wang S."/>
            <person name="Fu G."/>
            <person name="Huang Y."/>
            <person name="Li Y."/>
            <person name="Zhu J."/>
            <person name="Liu Y."/>
            <person name="Hu X."/>
            <person name="Jia P."/>
            <person name="Zhang Y."/>
            <person name="Zhao Q."/>
            <person name="Ying K."/>
            <person name="Yu S."/>
            <person name="Tang Y."/>
            <person name="Weng Q."/>
            <person name="Zhang L."/>
            <person name="Lu Y."/>
            <person name="Mu J."/>
            <person name="Lu Y."/>
            <person name="Zhang L.S."/>
            <person name="Yu Z."/>
            <person name="Fan D."/>
            <person name="Liu X."/>
            <person name="Lu T."/>
            <person name="Li C."/>
            <person name="Wu Y."/>
            <person name="Sun T."/>
            <person name="Lei H."/>
            <person name="Li T."/>
            <person name="Hu H."/>
            <person name="Guan J."/>
            <person name="Wu M."/>
            <person name="Zhang R."/>
            <person name="Zhou B."/>
            <person name="Chen Z."/>
            <person name="Chen L."/>
            <person name="Jin Z."/>
            <person name="Wang R."/>
            <person name="Yin H."/>
            <person name="Cai Z."/>
            <person name="Ren S."/>
            <person name="Lv G."/>
            <person name="Gu W."/>
            <person name="Zhu G."/>
            <person name="Tu Y."/>
            <person name="Jia J."/>
            <person name="Zhang Y."/>
            <person name="Chen J."/>
            <person name="Kang H."/>
            <person name="Chen X."/>
            <person name="Shao C."/>
            <person name="Sun Y."/>
            <person name="Hu Q."/>
            <person name="Zhang X."/>
            <person name="Zhang W."/>
            <person name="Wang L."/>
            <person name="Ding C."/>
            <person name="Sheng H."/>
            <person name="Gu J."/>
            <person name="Chen S."/>
            <person name="Ni L."/>
            <person name="Zhu F."/>
            <person name="Chen W."/>
            <person name="Lan L."/>
            <person name="Lai Y."/>
            <person name="Cheng Z."/>
            <person name="Gu M."/>
            <person name="Jiang J."/>
            <person name="Li J."/>
            <person name="Hong G."/>
            <person name="Xue Y."/>
            <person name="Han B."/>
        </authorList>
    </citation>
    <scope>NUCLEOTIDE SEQUENCE</scope>
</reference>
<accession>Q01MJ0</accession>
<reference evidence="1" key="2">
    <citation type="submission" date="2004-10" db="EMBL/GenBank/DDBJ databases">
        <title>Chromosome-wide comparison between domesticated rice subspecies indica and japonica.</title>
        <authorList>
            <person name="Han B."/>
        </authorList>
    </citation>
    <scope>NUCLEOTIDE SEQUENCE</scope>
</reference>
<dbReference type="EMBL" id="CR855043">
    <property type="protein sequence ID" value="CAH66025.1"/>
    <property type="molecule type" value="Genomic_DNA"/>
</dbReference>
<dbReference type="Gene3D" id="3.40.50.2060">
    <property type="match status" value="1"/>
</dbReference>
<dbReference type="AlphaFoldDB" id="Q01MJ0"/>
<proteinExistence type="predicted"/>
<sequence>MAQIPNLDNAPLNLAALREQSQKDLLNILKSGEEVCSIDPKLAGTLSLILQTSLLKEYGAELRLLSAEALQTECAMILYLIRSELKFLKFLARPD</sequence>
<protein>
    <submittedName>
        <fullName evidence="1">H0515C11.1 protein</fullName>
    </submittedName>
</protein>
<gene>
    <name evidence="1" type="primary">H0515C11.1</name>
</gene>
<dbReference type="InterPro" id="IPR043154">
    <property type="entry name" value="Sec-1-like_dom1"/>
</dbReference>
<evidence type="ECO:0000313" key="1">
    <source>
        <dbReference type="EMBL" id="CAH66025.1"/>
    </source>
</evidence>
<name>Q01MJ0_ORYSA</name>